<dbReference type="GO" id="GO:0003968">
    <property type="term" value="F:RNA-directed RNA polymerase activity"/>
    <property type="evidence" value="ECO:0007669"/>
    <property type="project" value="UniProtKB-KW"/>
</dbReference>
<sequence>MRAKLWHHNPVDIYMIHSMSLIEELATLLQTGEVELMRLLVGIQINTNAEVRRRRMARRRSGRTMRAPRNGLTRLVLPAYNHRSSLFPGLNTISVQLCPNASAALYCMFHDQGLVIRYQEYAHANFWKLTYLNLRSTDMRYQEVISVLKNFQDLRGSTRGSLLFHTKENTLLGRVAKTLRSNSGTLRQAKLSLMSGNQRQGLLFGKNSKSGTKAKRRSGTLVGNLLTRQINPKSIGFLWIYSSGCIRDESSELLRSGDIEQNPGPSIIKDVIDARYAINVSPNGAVRVLQCADFDTRKKIWKDFMPHGLLTYDAKLHWQKEVNFINWGYVFVHLFRHGKMVQWSSFLNEDFKKKFLQFIISESLKHKTLRRIHNDVAVQKLETSEWTKQLTKQYKLSWLNDALRQKFPGRYFSMLNRPGDDRTLPTELEMREYQQDPFKYVEAKVRRKFKLMIDSLTHLNNLLKSKFDLFADLVRYTEGAYTTCHPEMYKLILFINGSVFFKKVRLPVSQEGNFLFSSVISVTQTWEESVSDLKQIHTELLGLDNRQLALRDKVNIIINKLADITGSEPLKAVTAGGGISTGSWKAAMVLLTDLFQVSVKMVDNLGDREVVQVFCDEIMKKFYEKLPIAEGNEGTRRSGCFEIQRNLIWISSNYMSRENDEGARFVRSVAKLGAARLNEPSNVSDISLWSEILVRIKGAIGADACYRSNGLSAISVYSEKNFKEICDEYKIDTKQLRVFPEEIEKIPDYYNVDPAEMTVTLYEFGWQTSNVSKAQSDREKWDFIRDKFDGTGWSIEVVVQVLGPDIRHWPDNIKNKKDIIDSAKRLKKCFALAAQFTSPESKSIVSSGIGTQAIRKKHTYTKSTFPEPNYEKLDEVREWIVSQNKTVGDQFEDLVNISGEFEDELRTDWNQSDEESMESVVDLVDEGMNNWDDLEFVTEESGRNLVKAWDKEDDSYGWEYEPDIDRFTAIPSLTTLEEDEMSTAFSTVKSNLVFKPIGFPQTIRSRTLARGLTKMAHLLSGLTFYRYETGRVKIWVNLTMETALRKDVMKVLKDSINDVQAGLKEEKDRSKRPPQNEILRLMKEKAKLSKDFRIFTTIRSFFDEQGISELALQCEGLSISEISEMILRRILDSSMRKAIQAVLKDVTPFAILTPEDKVEKDISELAKIKKTRASKQNFKPSDKDMIRFQGYIDWLGKPSGSSQAAITKARGALYTKELYESLQELNRNTVYEVGLQWHESIMEICEGSNAFNMGILMNDIANVAKTYISSKQRYGLAMFKLHHFPAVLILNSRKTRTQDSYSSDVSARILLLGGGWGFKNSNRGLQASIYCPQLSNPFILNNRILTSFTIALRSSLISSSLWAQNKGLSLSNPEGRSELLHWFKWTMFYCLDGTRISQKISGNFRYIMITGQDGAMVDAKGMGKKMSTPMRRTSHYVMVKRMKETALEMFSSNNERVQGTDKFWKGEPSTRFLPIRDYLTGLSITSFPCMHLVMYRYHHTSKIIPDMVHSKKAVGLKSIEGYYRCVDEYAEGGDRADAIRGFPTGDSDWSSLHSSILNKTNKLGGSRKVCAAASRWTIKLRGKQAYDNWKERVNVNKGISDLMNNTAITESVTPQLDTEKAQKFLRRKEGIKTVKRCVKHTGRMEEAAAEKQIEYLYNLGILKNEEDIPIYKKMWSKISHRESVDSVLSKFTKGAMAGTSRRESILNLSVTIKHLARDFKQSLSTQERALIRQELKKPIADMSRKAKKNMHRSSAFYHKAKQILSEQDFEDMILKYIKEKDLFKISQKINHSDSLMEEVREVLEIYGSSTNNPDDPTNNARYADLIAKIQDVRGQMRCTEDERRLALAIMTFFLGSKASMSKTKEKLRGLMTTHRVDRDIHTDNAELCLTPTLKFFKSASRCFSKVGYYDGNAVELMTTFRLVFTELLTRSSLSELIQSSLTKPSTDSLSQLGKHLDVVYLYLPPEQHCFYMLNACLTCHEKSTFDLGRITGRSDNEVTLSFAKKTKVTFMLATLVSQCLKSRDKASSNIIRLADNTCYQKEPPNVSVVAKAQPQDNRDLGVLRTDAKIANYVVERIVGPLAAANGNDVVTEPKMKYKFVADSVRLDDAPTYDSKGLIKSFAIWASEDKSKWGPNHIPHLFTSTCRPYYSFIGNAWYLADIQLLKMSLKRCEIVPPILAICLRDDYEYGRDDTMDRIRDYIMETGNMYVTKESDMIQGILHTTSSLVHSTALYYSHEIIRRAFARRGVVVKGTGNSGSDDSAIKVRIEFEHGKTYDECKRWAKRVMECYIRVFRLFNMVESPKSVYCWKTIELNSLTNNCSRFYMPDIRNVTQQFAPMPLRSHSDIQTKFVSMAQSGIMSSGLPISVIQQFWLFFQGYWLQQIGLCPGPKYPFQREMLFKLPLEFGLVKPHLLEIVGKSPMAIDMERILKIQNSTEEKWKPIKNLLTHCKINLRYMPGLKRPLEPTLLTVGFKRVIGSRDISKADALKQMRESLETGNLGFVQEQILSLCVPNSVEADALRLFRVLDSPDAMKDLNESEKMRCVAELHHQYNGHFTWVPETMKLKGKVSQMERGPGRILIRYRDFLDQAMRESASTSIEGLMEVAQVISSNVSPMVSTIERIETAPVVSYTSGEINSYGMFDVNMTEGKRIIFNDPFHLMMLMTDEDCFVRNVAGTIDFSSLKTDIEIMKGILGPYIDKMIELAKLKNKESEMDNSDIKFVKNTLEMLMMIRNECTEKKMKILGPLYPKITNFDFFRFYITDNNLRGVKLSLGLDQERTTGNPYMFSLYEEIVGAVSVLACTCSNTSEVQKMCQKMRNLTKIIEGTTVSVDKVLNHMSSQMLPQRKRKELLIVKSLFGDQQSLLRLASMSKLRVRQIKISDYQYSMQVDKLVGEIDLSTKTIYCNSTSPQLQMQICVLLLDWLHKDKILQTTKNFMYDIIPDRLITKNVFQVKLHYDGPSLQLGRTTKPGILVEFKQDIIPDRNAIIRHIEPISFVECSPGSINVSVCLELDTTSDEVDTSQTAAIAMSGSKRTHAIKSLPDIQAKKSVAGFALPQRVPYRSLSWLLDVGRSLMIQKDRFTMEQLKTVKKFQSAVSLEWDPKMTTMVKGALARVAELDMGAKREAIIKEYTGLTHILDMSDEGDDISAQLQDIVNRQDQNQISPVLRLEDDMHAYSLSGPSCKMSVSTLSLLLSMPFHEDMISSYSRRVEQGPGTFWLDLLAPVFSHKTRSVSYPVKPEDSYVLNKMSDKRDVNSSVALMFFISRLSEAPEWKGTVHSDSFTYKVTFDADHGKLLAMFKWNEKDLSPNSYILIQSLRLEDFIKEVPNLDKSERRTSLLQVRNLQMLRILLRKTSSF</sequence>
<dbReference type="EMBL" id="KX884756">
    <property type="protein sequence ID" value="APG79245.1"/>
    <property type="molecule type" value="Genomic_RNA"/>
</dbReference>
<reference evidence="2" key="1">
    <citation type="journal article" date="2016" name="Nature">
        <title>Redefining the invertebrate RNA virosphere.</title>
        <authorList>
            <person name="Shi M."/>
            <person name="Lin X.D."/>
            <person name="Tian J.H."/>
            <person name="Chen L.J."/>
            <person name="Chen X."/>
            <person name="Li C.X."/>
            <person name="Qin X.C."/>
            <person name="Li J."/>
            <person name="Cao J.P."/>
            <person name="Eden J.S."/>
            <person name="Buchmann J."/>
            <person name="Wang W."/>
            <person name="Xu J."/>
            <person name="Holmes E.C."/>
            <person name="Zhang Y.Z."/>
        </authorList>
    </citation>
    <scope>NUCLEOTIDE SEQUENCE</scope>
    <source>
        <strain evidence="2">BWBFG40849</strain>
    </source>
</reference>
<dbReference type="GO" id="GO:0039694">
    <property type="term" value="P:viral RNA genome replication"/>
    <property type="evidence" value="ECO:0007669"/>
    <property type="project" value="InterPro"/>
</dbReference>
<accession>A0A1L3KPI5</accession>
<dbReference type="PROSITE" id="PS50525">
    <property type="entry name" value="RDRP_SSRNA_NEG_SEG"/>
    <property type="match status" value="1"/>
</dbReference>
<protein>
    <submittedName>
        <fullName evidence="2">RNA-dependent RNA polymerase</fullName>
    </submittedName>
</protein>
<name>A0A1L3KPI5_9VIRU</name>
<keyword evidence="2" id="KW-0696">RNA-directed RNA polymerase</keyword>
<feature type="domain" description="RdRp catalytic" evidence="1">
    <location>
        <begin position="2113"/>
        <end position="2306"/>
    </location>
</feature>
<proteinExistence type="predicted"/>
<dbReference type="InterPro" id="IPR007099">
    <property type="entry name" value="RNA-dir_pol_NSvirus"/>
</dbReference>
<evidence type="ECO:0000259" key="1">
    <source>
        <dbReference type="PROSITE" id="PS50525"/>
    </source>
</evidence>
<organism evidence="2">
    <name type="scientific">Beihai bunya-like virus 3</name>
    <dbReference type="NCBI Taxonomy" id="1922373"/>
    <lineage>
        <taxon>Viruses</taxon>
        <taxon>Riboviria</taxon>
    </lineage>
</organism>
<evidence type="ECO:0000313" key="2">
    <source>
        <dbReference type="EMBL" id="APG79245.1"/>
    </source>
</evidence>
<keyword evidence="2" id="KW-0808">Transferase</keyword>
<keyword evidence="2" id="KW-0548">Nucleotidyltransferase</keyword>